<evidence type="ECO:0000313" key="14">
    <source>
        <dbReference type="Proteomes" id="UP001432000"/>
    </source>
</evidence>
<dbReference type="InterPro" id="IPR027417">
    <property type="entry name" value="P-loop_NTPase"/>
</dbReference>
<feature type="transmembrane region" description="Helical" evidence="10">
    <location>
        <begin position="250"/>
        <end position="273"/>
    </location>
</feature>
<keyword evidence="4" id="KW-0547">Nucleotide-binding</keyword>
<keyword evidence="8 10" id="KW-0472">Membrane</keyword>
<comment type="subcellular location">
    <subcellularLocation>
        <location evidence="1">Cell inner membrane</location>
        <topology evidence="1">Multi-pass membrane protein</topology>
    </subcellularLocation>
</comment>
<dbReference type="SUPFAM" id="SSF90123">
    <property type="entry name" value="ABC transporter transmembrane region"/>
    <property type="match status" value="1"/>
</dbReference>
<keyword evidence="2" id="KW-1003">Cell membrane</keyword>
<feature type="transmembrane region" description="Helical" evidence="10">
    <location>
        <begin position="20"/>
        <end position="40"/>
    </location>
</feature>
<organism evidence="13 14">
    <name type="scientific">Rhodococcus sovatensis</name>
    <dbReference type="NCBI Taxonomy" id="1805840"/>
    <lineage>
        <taxon>Bacteria</taxon>
        <taxon>Bacillati</taxon>
        <taxon>Actinomycetota</taxon>
        <taxon>Actinomycetes</taxon>
        <taxon>Mycobacteriales</taxon>
        <taxon>Nocardiaceae</taxon>
        <taxon>Rhodococcus</taxon>
    </lineage>
</organism>
<evidence type="ECO:0000256" key="7">
    <source>
        <dbReference type="ARBA" id="ARBA00022989"/>
    </source>
</evidence>
<dbReference type="InterPro" id="IPR003439">
    <property type="entry name" value="ABC_transporter-like_ATP-bd"/>
</dbReference>
<accession>A0ABZ2PSN8</accession>
<dbReference type="Pfam" id="PF00664">
    <property type="entry name" value="ABC_membrane"/>
    <property type="match status" value="1"/>
</dbReference>
<feature type="domain" description="ABC transporter" evidence="11">
    <location>
        <begin position="336"/>
        <end position="569"/>
    </location>
</feature>
<dbReference type="InterPro" id="IPR011527">
    <property type="entry name" value="ABC1_TM_dom"/>
</dbReference>
<dbReference type="Proteomes" id="UP001432000">
    <property type="component" value="Chromosome"/>
</dbReference>
<comment type="similarity">
    <text evidence="9">Belongs to the ABC transporter superfamily. Siderophore-Fe(3+) uptake transporter (SIUT) (TC 3.A.1.21) family.</text>
</comment>
<dbReference type="RefSeq" id="WP_338890247.1">
    <property type="nucleotide sequence ID" value="NZ_CP147846.1"/>
</dbReference>
<sequence>MRRSTALGGILEPVQSRIRIAMAMQIIASAATIVPYVAIVELGKILLSGDADTFGVVLPVVWIVVAGLGARAAFGSGALLVTHYADVSMQAILRRKIVTTLGTLPLGWFGRNTSGSVRKKAQNDIADLHYLVAHQAVETVGAVATPVFGIGYISYLDWRLALLAVATLPIYIAAYASMTKDMDVKMTEMNKGIEAISSTIVEFVAGISVVKAFGQAGKAHSRYRSAAISFGDAYGGWVGPMLRTDALSSISLSAPIVLLVNLLGGVWFVFAGWVTPLDVIAAALIAMALPVAIMAVSFGMQARREASAAAGRLVELFETPALLEPSNPKSPDGSDVRFDKVSFSYDGTTEVLRDVSFAMPSGSVTALVGASGSGKSTLATLVLRFHDVTGGAVTIGGVDVRTIATAELYRYVGFVLQDVQLLNESVLDNIRLGRPDADLATARDAAKAAQIDERILALPRGYDSVIGDDALLSGGEAQRVSIARAILADTPILVLDEATAFADPESEAEIQRALSTLARGRTILVIAHRLESIMDADRILVLDGGEIVEQGTHDDLVAAAGHYARMWTAHQRAVITDAREAAAR</sequence>
<evidence type="ECO:0000256" key="5">
    <source>
        <dbReference type="ARBA" id="ARBA00022840"/>
    </source>
</evidence>
<dbReference type="SUPFAM" id="SSF52540">
    <property type="entry name" value="P-loop containing nucleoside triphosphate hydrolases"/>
    <property type="match status" value="1"/>
</dbReference>
<feature type="transmembrane region" description="Helical" evidence="10">
    <location>
        <begin position="158"/>
        <end position="176"/>
    </location>
</feature>
<dbReference type="InterPro" id="IPR017871">
    <property type="entry name" value="ABC_transporter-like_CS"/>
</dbReference>
<proteinExistence type="inferred from homology"/>
<dbReference type="PANTHER" id="PTHR24221">
    <property type="entry name" value="ATP-BINDING CASSETTE SUB-FAMILY B"/>
    <property type="match status" value="1"/>
</dbReference>
<dbReference type="InterPro" id="IPR039421">
    <property type="entry name" value="Type_1_exporter"/>
</dbReference>
<dbReference type="Pfam" id="PF00005">
    <property type="entry name" value="ABC_tran"/>
    <property type="match status" value="1"/>
</dbReference>
<keyword evidence="5 13" id="KW-0067">ATP-binding</keyword>
<evidence type="ECO:0000256" key="2">
    <source>
        <dbReference type="ARBA" id="ARBA00022519"/>
    </source>
</evidence>
<feature type="transmembrane region" description="Helical" evidence="10">
    <location>
        <begin position="128"/>
        <end position="152"/>
    </location>
</feature>
<evidence type="ECO:0000256" key="9">
    <source>
        <dbReference type="ARBA" id="ARBA00023455"/>
    </source>
</evidence>
<dbReference type="EMBL" id="CP147846">
    <property type="protein sequence ID" value="WXG69456.1"/>
    <property type="molecule type" value="Genomic_DNA"/>
</dbReference>
<name>A0ABZ2PSN8_9NOCA</name>
<dbReference type="PROSITE" id="PS00211">
    <property type="entry name" value="ABC_TRANSPORTER_1"/>
    <property type="match status" value="1"/>
</dbReference>
<keyword evidence="14" id="KW-1185">Reference proteome</keyword>
<feature type="transmembrane region" description="Helical" evidence="10">
    <location>
        <begin position="279"/>
        <end position="298"/>
    </location>
</feature>
<feature type="transmembrane region" description="Helical" evidence="10">
    <location>
        <begin position="60"/>
        <end position="85"/>
    </location>
</feature>
<gene>
    <name evidence="13" type="ORF">WDS16_02530</name>
</gene>
<keyword evidence="2" id="KW-0997">Cell inner membrane</keyword>
<evidence type="ECO:0000259" key="12">
    <source>
        <dbReference type="PROSITE" id="PS50929"/>
    </source>
</evidence>
<dbReference type="InterPro" id="IPR036640">
    <property type="entry name" value="ABC1_TM_sf"/>
</dbReference>
<protein>
    <submittedName>
        <fullName evidence="13">ABC transporter ATP-binding protein</fullName>
    </submittedName>
</protein>
<dbReference type="PROSITE" id="PS50929">
    <property type="entry name" value="ABC_TM1F"/>
    <property type="match status" value="1"/>
</dbReference>
<evidence type="ECO:0000256" key="8">
    <source>
        <dbReference type="ARBA" id="ARBA00023136"/>
    </source>
</evidence>
<reference evidence="13 14" key="1">
    <citation type="submission" date="2024-03" db="EMBL/GenBank/DDBJ databases">
        <title>Natural products discovery in diverse microorganisms through a two-stage MS feature dereplication strategy.</title>
        <authorList>
            <person name="Zhang R."/>
        </authorList>
    </citation>
    <scope>NUCLEOTIDE SEQUENCE [LARGE SCALE GENOMIC DNA]</scope>
    <source>
        <strain evidence="13 14">18930</strain>
    </source>
</reference>
<dbReference type="SMART" id="SM00382">
    <property type="entry name" value="AAA"/>
    <property type="match status" value="1"/>
</dbReference>
<evidence type="ECO:0000256" key="4">
    <source>
        <dbReference type="ARBA" id="ARBA00022741"/>
    </source>
</evidence>
<evidence type="ECO:0000259" key="11">
    <source>
        <dbReference type="PROSITE" id="PS50893"/>
    </source>
</evidence>
<keyword evidence="3 10" id="KW-0812">Transmembrane</keyword>
<evidence type="ECO:0000256" key="10">
    <source>
        <dbReference type="SAM" id="Phobius"/>
    </source>
</evidence>
<keyword evidence="7 10" id="KW-1133">Transmembrane helix</keyword>
<dbReference type="PANTHER" id="PTHR24221:SF654">
    <property type="entry name" value="ATP-BINDING CASSETTE SUB-FAMILY B MEMBER 6"/>
    <property type="match status" value="1"/>
</dbReference>
<dbReference type="GO" id="GO:0005524">
    <property type="term" value="F:ATP binding"/>
    <property type="evidence" value="ECO:0007669"/>
    <property type="project" value="UniProtKB-KW"/>
</dbReference>
<evidence type="ECO:0000256" key="3">
    <source>
        <dbReference type="ARBA" id="ARBA00022692"/>
    </source>
</evidence>
<feature type="domain" description="ABC transmembrane type-1" evidence="12">
    <location>
        <begin position="20"/>
        <end position="305"/>
    </location>
</feature>
<evidence type="ECO:0000313" key="13">
    <source>
        <dbReference type="EMBL" id="WXG69456.1"/>
    </source>
</evidence>
<dbReference type="Gene3D" id="1.20.1560.10">
    <property type="entry name" value="ABC transporter type 1, transmembrane domain"/>
    <property type="match status" value="1"/>
</dbReference>
<dbReference type="Gene3D" id="3.40.50.300">
    <property type="entry name" value="P-loop containing nucleotide triphosphate hydrolases"/>
    <property type="match status" value="1"/>
</dbReference>
<keyword evidence="6" id="KW-1278">Translocase</keyword>
<dbReference type="PROSITE" id="PS50893">
    <property type="entry name" value="ABC_TRANSPORTER_2"/>
    <property type="match status" value="1"/>
</dbReference>
<evidence type="ECO:0000256" key="1">
    <source>
        <dbReference type="ARBA" id="ARBA00004429"/>
    </source>
</evidence>
<evidence type="ECO:0000256" key="6">
    <source>
        <dbReference type="ARBA" id="ARBA00022967"/>
    </source>
</evidence>
<dbReference type="InterPro" id="IPR003593">
    <property type="entry name" value="AAA+_ATPase"/>
</dbReference>